<evidence type="ECO:0000313" key="7">
    <source>
        <dbReference type="EMBL" id="RIE00499.1"/>
    </source>
</evidence>
<sequence length="107" mass="12200">MVAGEAEDGEDGLALVEETRPHFIITDIRMPGMDGLVFSKTVKERYPEVEILMLTGYQDFEYAKTAMHIGIRDLLLKPTKFDELEKAVRKLIVDIRDREMSRANTIG</sequence>
<evidence type="ECO:0000256" key="1">
    <source>
        <dbReference type="ARBA" id="ARBA00022553"/>
    </source>
</evidence>
<dbReference type="CDD" id="cd17536">
    <property type="entry name" value="REC_YesN-like"/>
    <property type="match status" value="1"/>
</dbReference>
<evidence type="ECO:0000256" key="3">
    <source>
        <dbReference type="ARBA" id="ARBA00023125"/>
    </source>
</evidence>
<evidence type="ECO:0000313" key="8">
    <source>
        <dbReference type="Proteomes" id="UP000266340"/>
    </source>
</evidence>
<proteinExistence type="predicted"/>
<keyword evidence="1 5" id="KW-0597">Phosphoprotein</keyword>
<dbReference type="EMBL" id="QXJM01000054">
    <property type="protein sequence ID" value="RIE00499.1"/>
    <property type="molecule type" value="Genomic_DNA"/>
</dbReference>
<dbReference type="Pfam" id="PF00072">
    <property type="entry name" value="Response_reg"/>
    <property type="match status" value="1"/>
</dbReference>
<accession>A0A398CHD9</accession>
<dbReference type="GO" id="GO:0003677">
    <property type="term" value="F:DNA binding"/>
    <property type="evidence" value="ECO:0007669"/>
    <property type="project" value="UniProtKB-KW"/>
</dbReference>
<dbReference type="GO" id="GO:0000160">
    <property type="term" value="P:phosphorelay signal transduction system"/>
    <property type="evidence" value="ECO:0007669"/>
    <property type="project" value="InterPro"/>
</dbReference>
<gene>
    <name evidence="7" type="ORF">D3H35_28210</name>
</gene>
<keyword evidence="2" id="KW-0805">Transcription regulation</keyword>
<feature type="domain" description="Response regulatory" evidence="6">
    <location>
        <begin position="1"/>
        <end position="92"/>
    </location>
</feature>
<evidence type="ECO:0000256" key="4">
    <source>
        <dbReference type="ARBA" id="ARBA00023163"/>
    </source>
</evidence>
<organism evidence="7 8">
    <name type="scientific">Cohnella faecalis</name>
    <dbReference type="NCBI Taxonomy" id="2315694"/>
    <lineage>
        <taxon>Bacteria</taxon>
        <taxon>Bacillati</taxon>
        <taxon>Bacillota</taxon>
        <taxon>Bacilli</taxon>
        <taxon>Bacillales</taxon>
        <taxon>Paenibacillaceae</taxon>
        <taxon>Cohnella</taxon>
    </lineage>
</organism>
<evidence type="ECO:0000259" key="6">
    <source>
        <dbReference type="PROSITE" id="PS50110"/>
    </source>
</evidence>
<evidence type="ECO:0000256" key="2">
    <source>
        <dbReference type="ARBA" id="ARBA00023015"/>
    </source>
</evidence>
<dbReference type="OrthoDB" id="1769137at2"/>
<dbReference type="InterPro" id="IPR039420">
    <property type="entry name" value="WalR-like"/>
</dbReference>
<dbReference type="PANTHER" id="PTHR43214">
    <property type="entry name" value="TWO-COMPONENT RESPONSE REGULATOR"/>
    <property type="match status" value="1"/>
</dbReference>
<dbReference type="PROSITE" id="PS50110">
    <property type="entry name" value="RESPONSE_REGULATORY"/>
    <property type="match status" value="1"/>
</dbReference>
<dbReference type="SMART" id="SM00448">
    <property type="entry name" value="REC"/>
    <property type="match status" value="1"/>
</dbReference>
<feature type="modified residue" description="4-aspartylphosphate" evidence="5">
    <location>
        <position position="27"/>
    </location>
</feature>
<reference evidence="7 8" key="1">
    <citation type="submission" date="2018-09" db="EMBL/GenBank/DDBJ databases">
        <title>Cohnella cavernae sp. nov., isolated from a karst cave.</title>
        <authorList>
            <person name="Zhu H."/>
        </authorList>
    </citation>
    <scope>NUCLEOTIDE SEQUENCE [LARGE SCALE GENOMIC DNA]</scope>
    <source>
        <strain evidence="7 8">K2E09-144</strain>
    </source>
</reference>
<keyword evidence="8" id="KW-1185">Reference proteome</keyword>
<dbReference type="Proteomes" id="UP000266340">
    <property type="component" value="Unassembled WGS sequence"/>
</dbReference>
<keyword evidence="4" id="KW-0804">Transcription</keyword>
<protein>
    <submittedName>
        <fullName evidence="7">Response regulator</fullName>
    </submittedName>
</protein>
<comment type="caution">
    <text evidence="7">The sequence shown here is derived from an EMBL/GenBank/DDBJ whole genome shotgun (WGS) entry which is preliminary data.</text>
</comment>
<dbReference type="GO" id="GO:0010468">
    <property type="term" value="P:regulation of gene expression"/>
    <property type="evidence" value="ECO:0007669"/>
    <property type="project" value="UniProtKB-ARBA"/>
</dbReference>
<dbReference type="Gene3D" id="3.40.50.2300">
    <property type="match status" value="1"/>
</dbReference>
<dbReference type="InterPro" id="IPR001789">
    <property type="entry name" value="Sig_transdc_resp-reg_receiver"/>
</dbReference>
<dbReference type="SUPFAM" id="SSF52172">
    <property type="entry name" value="CheY-like"/>
    <property type="match status" value="1"/>
</dbReference>
<name>A0A398CHD9_9BACL</name>
<dbReference type="AlphaFoldDB" id="A0A398CHD9"/>
<keyword evidence="3" id="KW-0238">DNA-binding</keyword>
<dbReference type="InterPro" id="IPR011006">
    <property type="entry name" value="CheY-like_superfamily"/>
</dbReference>
<evidence type="ECO:0000256" key="5">
    <source>
        <dbReference type="PROSITE-ProRule" id="PRU00169"/>
    </source>
</evidence>